<dbReference type="Pfam" id="PF01494">
    <property type="entry name" value="FAD_binding_3"/>
    <property type="match status" value="1"/>
</dbReference>
<dbReference type="Gene3D" id="3.50.50.60">
    <property type="entry name" value="FAD/NAD(P)-binding domain"/>
    <property type="match status" value="1"/>
</dbReference>
<dbReference type="PANTHER" id="PTHR42685">
    <property type="entry name" value="GERANYLGERANYL DIPHOSPHATE REDUCTASE"/>
    <property type="match status" value="1"/>
</dbReference>
<dbReference type="PRINTS" id="PR00420">
    <property type="entry name" value="RNGMNOXGNASE"/>
</dbReference>
<keyword evidence="3" id="KW-0560">Oxidoreductase</keyword>
<name>A0ABU6B2C9_9NOCA</name>
<dbReference type="InterPro" id="IPR002938">
    <property type="entry name" value="FAD-bd"/>
</dbReference>
<feature type="domain" description="FAD-binding" evidence="2">
    <location>
        <begin position="12"/>
        <end position="312"/>
    </location>
</feature>
<evidence type="ECO:0000313" key="3">
    <source>
        <dbReference type="EMBL" id="MEB3513846.1"/>
    </source>
</evidence>
<protein>
    <submittedName>
        <fullName evidence="3">FAD-dependent monooxygenase</fullName>
    </submittedName>
</protein>
<reference evidence="3 4" key="1">
    <citation type="submission" date="2023-12" db="EMBL/GenBank/DDBJ databases">
        <title>novel species in genus Nocarida.</title>
        <authorList>
            <person name="Li Z."/>
        </authorList>
    </citation>
    <scope>NUCLEOTIDE SEQUENCE [LARGE SCALE GENOMIC DNA]</scope>
    <source>
        <strain evidence="3 4">CDC186</strain>
    </source>
</reference>
<keyword evidence="3" id="KW-0503">Monooxygenase</keyword>
<comment type="caution">
    <text evidence="3">The sequence shown here is derived from an EMBL/GenBank/DDBJ whole genome shotgun (WGS) entry which is preliminary data.</text>
</comment>
<gene>
    <name evidence="3" type="ORF">U3653_27785</name>
</gene>
<accession>A0ABU6B2C9</accession>
<evidence type="ECO:0000259" key="2">
    <source>
        <dbReference type="Pfam" id="PF01494"/>
    </source>
</evidence>
<dbReference type="GO" id="GO:0004497">
    <property type="term" value="F:monooxygenase activity"/>
    <property type="evidence" value="ECO:0007669"/>
    <property type="project" value="UniProtKB-KW"/>
</dbReference>
<dbReference type="PANTHER" id="PTHR42685:SF22">
    <property type="entry name" value="CONDITIONED MEDIUM FACTOR RECEPTOR 1"/>
    <property type="match status" value="1"/>
</dbReference>
<sequence length="470" mass="50251">MRGSPSPAIEYTDVVVVGARCAGSAAAIAFARAGRDVVALDSARFPSDTLSTHLLWPAGLAELRRAGALERVLRLGAPALTTAFADGDGVAVRSSFAPVDGIDHAMCVRRTGLDAALVATAVEAGARIREGVRVTDLLWSGGRCAGVRYSAGGGEHELRARLVVGADGRRSTVARLVGATRPRLSAPSGRDCYFAYWHDGAADQRHIAAQWRCGPDLGTAFPCDDGLLLSLVQPPAQPGGPGAGRAELRYQEAIERLPGLRLRLRDCRRVGRVRAATGLSSYFRRSTGPGWALAGDAGHFKDPVTAQGIRDALRYGRLLGELAAPALDDTEHLDTVLTAWQQLRDRECLGVYQWTNRLARGTAMRPLEIELYRRAAGDPALADRVTEVFSRTVEPKDVFTPARAALFAAGALRESWRAPWPVLADLAGECRDAVSELREARAFTRTGSAEAIPSRPPRDTLAASSGDRHA</sequence>
<evidence type="ECO:0000256" key="1">
    <source>
        <dbReference type="SAM" id="MobiDB-lite"/>
    </source>
</evidence>
<dbReference type="EMBL" id="JAYKYQ010000014">
    <property type="protein sequence ID" value="MEB3513846.1"/>
    <property type="molecule type" value="Genomic_DNA"/>
</dbReference>
<dbReference type="SUPFAM" id="SSF51905">
    <property type="entry name" value="FAD/NAD(P)-binding domain"/>
    <property type="match status" value="1"/>
</dbReference>
<dbReference type="RefSeq" id="WP_195082866.1">
    <property type="nucleotide sequence ID" value="NZ_JAYESH010000015.1"/>
</dbReference>
<feature type="region of interest" description="Disordered" evidence="1">
    <location>
        <begin position="445"/>
        <end position="470"/>
    </location>
</feature>
<organism evidence="3 4">
    <name type="scientific">Nocardia implantans</name>
    <dbReference type="NCBI Taxonomy" id="3108168"/>
    <lineage>
        <taxon>Bacteria</taxon>
        <taxon>Bacillati</taxon>
        <taxon>Actinomycetota</taxon>
        <taxon>Actinomycetes</taxon>
        <taxon>Mycobacteriales</taxon>
        <taxon>Nocardiaceae</taxon>
        <taxon>Nocardia</taxon>
    </lineage>
</organism>
<dbReference type="InterPro" id="IPR036188">
    <property type="entry name" value="FAD/NAD-bd_sf"/>
</dbReference>
<dbReference type="Proteomes" id="UP001348098">
    <property type="component" value="Unassembled WGS sequence"/>
</dbReference>
<dbReference type="InterPro" id="IPR050407">
    <property type="entry name" value="Geranylgeranyl_reductase"/>
</dbReference>
<evidence type="ECO:0000313" key="4">
    <source>
        <dbReference type="Proteomes" id="UP001348098"/>
    </source>
</evidence>
<keyword evidence="4" id="KW-1185">Reference proteome</keyword>
<proteinExistence type="predicted"/>